<dbReference type="InterPro" id="IPR000742">
    <property type="entry name" value="EGF"/>
</dbReference>
<evidence type="ECO:0000256" key="8">
    <source>
        <dbReference type="ARBA" id="ARBA00023136"/>
    </source>
</evidence>
<evidence type="ECO:0000259" key="13">
    <source>
        <dbReference type="PROSITE" id="PS01180"/>
    </source>
</evidence>
<dbReference type="PRINTS" id="PR00249">
    <property type="entry name" value="GPCRSECRETIN"/>
</dbReference>
<dbReference type="InterPro" id="IPR053985">
    <property type="entry name" value="GPR128_GAIN_subdom_A"/>
</dbReference>
<evidence type="ECO:0000256" key="12">
    <source>
        <dbReference type="SAM" id="SignalP"/>
    </source>
</evidence>
<dbReference type="InterPro" id="IPR009030">
    <property type="entry name" value="Growth_fac_rcpt_cys_sf"/>
</dbReference>
<evidence type="ECO:0000256" key="1">
    <source>
        <dbReference type="ARBA" id="ARBA00004651"/>
    </source>
</evidence>
<evidence type="ECO:0000256" key="10">
    <source>
        <dbReference type="PROSITE-ProRule" id="PRU00076"/>
    </source>
</evidence>
<dbReference type="PANTHER" id="PTHR47767">
    <property type="entry name" value="ADHESION G PROTEIN-COUPLED RECEPTOR G7"/>
    <property type="match status" value="1"/>
</dbReference>
<keyword evidence="5 12" id="KW-0732">Signal</keyword>
<dbReference type="CDD" id="cd15040">
    <property type="entry name" value="7tmB2_Adhesion"/>
    <property type="match status" value="1"/>
</dbReference>
<feature type="domain" description="EGF-like" evidence="14">
    <location>
        <begin position="522"/>
        <end position="560"/>
    </location>
</feature>
<dbReference type="InterPro" id="IPR000832">
    <property type="entry name" value="GPCR_2_secretin-like"/>
</dbReference>
<evidence type="ECO:0000256" key="6">
    <source>
        <dbReference type="ARBA" id="ARBA00022737"/>
    </source>
</evidence>
<feature type="transmembrane region" description="Helical" evidence="11">
    <location>
        <begin position="1124"/>
        <end position="1144"/>
    </location>
</feature>
<dbReference type="SUPFAM" id="SSF49854">
    <property type="entry name" value="Spermadhesin, CUB domain"/>
    <property type="match status" value="1"/>
</dbReference>
<feature type="transmembrane region" description="Helical" evidence="11">
    <location>
        <begin position="1039"/>
        <end position="1059"/>
    </location>
</feature>
<evidence type="ECO:0000259" key="18">
    <source>
        <dbReference type="PROSITE" id="PS50853"/>
    </source>
</evidence>
<evidence type="ECO:0000256" key="3">
    <source>
        <dbReference type="ARBA" id="ARBA00022536"/>
    </source>
</evidence>
<dbReference type="CDD" id="cd00063">
    <property type="entry name" value="FN3"/>
    <property type="match status" value="2"/>
</dbReference>
<keyword evidence="6" id="KW-0677">Repeat</keyword>
<dbReference type="InterPro" id="IPR046338">
    <property type="entry name" value="GAIN_dom_sf"/>
</dbReference>
<comment type="caution">
    <text evidence="10">Lacks conserved residue(s) required for the propagation of feature annotation.</text>
</comment>
<feature type="signal peptide" evidence="12">
    <location>
        <begin position="1"/>
        <end position="23"/>
    </location>
</feature>
<dbReference type="PROSITE" id="PS50026">
    <property type="entry name" value="EGF_3"/>
    <property type="match status" value="1"/>
</dbReference>
<dbReference type="SMART" id="SM00181">
    <property type="entry name" value="EGF"/>
    <property type="match status" value="2"/>
</dbReference>
<evidence type="ECO:0000256" key="2">
    <source>
        <dbReference type="ARBA" id="ARBA00022475"/>
    </source>
</evidence>
<dbReference type="InterPro" id="IPR000859">
    <property type="entry name" value="CUB_dom"/>
</dbReference>
<dbReference type="Proteomes" id="UP001642483">
    <property type="component" value="Unassembled WGS sequence"/>
</dbReference>
<dbReference type="Gene3D" id="2.60.220.50">
    <property type="match status" value="1"/>
</dbReference>
<dbReference type="Pfam" id="PF07645">
    <property type="entry name" value="EGF_CA"/>
    <property type="match status" value="1"/>
</dbReference>
<feature type="domain" description="GAIN-B" evidence="15">
    <location>
        <begin position="768"/>
        <end position="924"/>
    </location>
</feature>
<dbReference type="Pfam" id="PF00431">
    <property type="entry name" value="CUB"/>
    <property type="match status" value="1"/>
</dbReference>
<reference evidence="19 20" key="1">
    <citation type="submission" date="2024-02" db="EMBL/GenBank/DDBJ databases">
        <authorList>
            <person name="Daric V."/>
            <person name="Darras S."/>
        </authorList>
    </citation>
    <scope>NUCLEOTIDE SEQUENCE [LARGE SCALE GENOMIC DNA]</scope>
</reference>
<keyword evidence="9" id="KW-1015">Disulfide bond</keyword>
<feature type="transmembrane region" description="Helical" evidence="11">
    <location>
        <begin position="997"/>
        <end position="1027"/>
    </location>
</feature>
<dbReference type="InterPro" id="IPR003961">
    <property type="entry name" value="FN3_dom"/>
</dbReference>
<name>A0ABP0GR77_CLALP</name>
<evidence type="ECO:0000259" key="17">
    <source>
        <dbReference type="PROSITE" id="PS50262"/>
    </source>
</evidence>
<dbReference type="SMART" id="SM00060">
    <property type="entry name" value="FN3"/>
    <property type="match status" value="3"/>
</dbReference>
<dbReference type="SMART" id="SM00303">
    <property type="entry name" value="GPS"/>
    <property type="match status" value="1"/>
</dbReference>
<dbReference type="Pfam" id="PF22259">
    <property type="entry name" value="GPR128_GAIN_subdomA"/>
    <property type="match status" value="1"/>
</dbReference>
<feature type="domain" description="CUB" evidence="13">
    <location>
        <begin position="367"/>
        <end position="484"/>
    </location>
</feature>
<proteinExistence type="predicted"/>
<dbReference type="Pfam" id="PF00002">
    <property type="entry name" value="7tm_2"/>
    <property type="match status" value="1"/>
</dbReference>
<dbReference type="InterPro" id="IPR017452">
    <property type="entry name" value="GPCR_Rhodpsn_7TM"/>
</dbReference>
<dbReference type="InterPro" id="IPR053066">
    <property type="entry name" value="ADGR_G7"/>
</dbReference>
<dbReference type="Gene3D" id="1.20.1070.10">
    <property type="entry name" value="Rhodopsin 7-helix transmembrane proteins"/>
    <property type="match status" value="1"/>
</dbReference>
<dbReference type="CDD" id="cd00053">
    <property type="entry name" value="EGF"/>
    <property type="match status" value="1"/>
</dbReference>
<evidence type="ECO:0000259" key="14">
    <source>
        <dbReference type="PROSITE" id="PS50026"/>
    </source>
</evidence>
<dbReference type="SMART" id="SM00179">
    <property type="entry name" value="EGF_CA"/>
    <property type="match status" value="1"/>
</dbReference>
<dbReference type="Gene3D" id="2.10.25.10">
    <property type="entry name" value="Laminin"/>
    <property type="match status" value="1"/>
</dbReference>
<feature type="transmembrane region" description="Helical" evidence="11">
    <location>
        <begin position="930"/>
        <end position="953"/>
    </location>
</feature>
<evidence type="ECO:0000259" key="15">
    <source>
        <dbReference type="PROSITE" id="PS50221"/>
    </source>
</evidence>
<dbReference type="InterPro" id="IPR000152">
    <property type="entry name" value="EGF-type_Asp/Asn_hydroxyl_site"/>
</dbReference>
<feature type="domain" description="Fibronectin type-III" evidence="18">
    <location>
        <begin position="278"/>
        <end position="366"/>
    </location>
</feature>
<dbReference type="CDD" id="cd00041">
    <property type="entry name" value="CUB"/>
    <property type="match status" value="1"/>
</dbReference>
<evidence type="ECO:0000256" key="11">
    <source>
        <dbReference type="SAM" id="Phobius"/>
    </source>
</evidence>
<dbReference type="PROSITE" id="PS01187">
    <property type="entry name" value="EGF_CA"/>
    <property type="match status" value="1"/>
</dbReference>
<keyword evidence="20" id="KW-1185">Reference proteome</keyword>
<keyword evidence="2" id="KW-1003">Cell membrane</keyword>
<dbReference type="InterPro" id="IPR018097">
    <property type="entry name" value="EGF_Ca-bd_CS"/>
</dbReference>
<evidence type="ECO:0000256" key="4">
    <source>
        <dbReference type="ARBA" id="ARBA00022692"/>
    </source>
</evidence>
<dbReference type="InterPro" id="IPR017981">
    <property type="entry name" value="GPCR_2-like_7TM"/>
</dbReference>
<dbReference type="InterPro" id="IPR001881">
    <property type="entry name" value="EGF-like_Ca-bd_dom"/>
</dbReference>
<evidence type="ECO:0000256" key="5">
    <source>
        <dbReference type="ARBA" id="ARBA00022729"/>
    </source>
</evidence>
<feature type="chain" id="PRO_5045590854" evidence="12">
    <location>
        <begin position="24"/>
        <end position="1220"/>
    </location>
</feature>
<evidence type="ECO:0000259" key="16">
    <source>
        <dbReference type="PROSITE" id="PS50261"/>
    </source>
</evidence>
<evidence type="ECO:0000313" key="19">
    <source>
        <dbReference type="EMBL" id="CAK8694075.1"/>
    </source>
</evidence>
<keyword evidence="3 10" id="KW-0245">EGF-like domain</keyword>
<dbReference type="InterPro" id="IPR000203">
    <property type="entry name" value="GPS"/>
</dbReference>
<protein>
    <submittedName>
        <fullName evidence="19">Uncharacterized protein</fullName>
    </submittedName>
</protein>
<dbReference type="PROSITE" id="PS50853">
    <property type="entry name" value="FN3"/>
    <property type="match status" value="1"/>
</dbReference>
<feature type="domain" description="G-protein coupled receptors family 1 profile" evidence="17">
    <location>
        <begin position="944"/>
        <end position="1177"/>
    </location>
</feature>
<dbReference type="InterPro" id="IPR036116">
    <property type="entry name" value="FN3_sf"/>
</dbReference>
<evidence type="ECO:0000256" key="7">
    <source>
        <dbReference type="ARBA" id="ARBA00022989"/>
    </source>
</evidence>
<dbReference type="PROSITE" id="PS00010">
    <property type="entry name" value="ASX_HYDROXYL"/>
    <property type="match status" value="1"/>
</dbReference>
<dbReference type="SUPFAM" id="SSF57184">
    <property type="entry name" value="Growth factor receptor domain"/>
    <property type="match status" value="1"/>
</dbReference>
<dbReference type="PROSITE" id="PS01180">
    <property type="entry name" value="CUB"/>
    <property type="match status" value="1"/>
</dbReference>
<dbReference type="Gene3D" id="2.60.40.10">
    <property type="entry name" value="Immunoglobulins"/>
    <property type="match status" value="2"/>
</dbReference>
<dbReference type="Gene3D" id="2.60.120.290">
    <property type="entry name" value="Spermadhesin, CUB domain"/>
    <property type="match status" value="1"/>
</dbReference>
<feature type="domain" description="G-protein coupled receptors family 2 profile 2" evidence="16">
    <location>
        <begin position="928"/>
        <end position="1181"/>
    </location>
</feature>
<feature type="transmembrane region" description="Helical" evidence="11">
    <location>
        <begin position="1079"/>
        <end position="1103"/>
    </location>
</feature>
<feature type="transmembrane region" description="Helical" evidence="11">
    <location>
        <begin position="965"/>
        <end position="985"/>
    </location>
</feature>
<keyword evidence="8 11" id="KW-0472">Membrane</keyword>
<dbReference type="InterPro" id="IPR035914">
    <property type="entry name" value="Sperma_CUB_dom_sf"/>
</dbReference>
<dbReference type="PROSITE" id="PS50221">
    <property type="entry name" value="GAIN_B"/>
    <property type="match status" value="1"/>
</dbReference>
<evidence type="ECO:0000256" key="9">
    <source>
        <dbReference type="ARBA" id="ARBA00023157"/>
    </source>
</evidence>
<keyword evidence="7 11" id="KW-1133">Transmembrane helix</keyword>
<feature type="transmembrane region" description="Helical" evidence="11">
    <location>
        <begin position="1156"/>
        <end position="1179"/>
    </location>
</feature>
<dbReference type="InterPro" id="IPR057244">
    <property type="entry name" value="GAIN_B"/>
</dbReference>
<dbReference type="SUPFAM" id="SSF81321">
    <property type="entry name" value="Family A G protein-coupled receptor-like"/>
    <property type="match status" value="1"/>
</dbReference>
<evidence type="ECO:0000313" key="20">
    <source>
        <dbReference type="Proteomes" id="UP001642483"/>
    </source>
</evidence>
<sequence>MRFSVTAVTLGAILLTCVRQVTSAVNESSVRIYGVTADGFSVEFDPAVAIVGNYTIRYSTGGAVNSISWPDASVRITGVNPIQNDYLVSISDDGGVTFTRDFSTKIWNVGETSENSLAFSWDPWPDTVAFYSASIQENVLVNSTFDVVSPNATFNGLSPGVIYTVLVTFNDFGVTDTLLFEIIQITRSSAPQASFVSQTSTELTVNWTTVAGADSYTTQLLAFPSRVVVSGIGGVGGTNANNVTLTNLIDGVPYILEVCSVNNAGLSCLDFNVSGVMPTAAILDITDVSPNTVQVSFTSAPASTIYNVIVTSESGTFLQNVTSVTTSVLVTNLTPGTYYFFTVEVIYPAGTSEASSPILHMKADGACISGLTITQDNSGMNGAITSPNYPGNYSNNLTCTWIIQAPTDKVIEVRFVDFELETCFPILAYFDFLSVFDGENLEYVMVCGDKAPSNFVSTYGQVRFQFETDWIKTARGFRIEWKFVDVEPTCGTQNCSLHASCVNGTCECNSGFTGNATSSCDDVNECLDTVSICGSNAVCTNAIGSFSCSCIAGTTLASGSCMPIFCPEELLWYQNTSSILVMFPQTEAGRSSESLNACPPNTPNAGVPYGNRACSLDGTWLAPKWLTSCERSAQSYINQTFNSTMERQDAANDLELFTLQAQNFTADNVTTTVQALESVINAETLDQNTSSAAVATVGNLLTVSQDELEQSGQATNLFQILDSVGERVEVNTGEEFQEVSSTLAVAVVQPDPTSAGQGIGYSFRSLPFADDVGFRSDQFNTFTRSPREDASSFIQLPRDALMRSQDNRASFYAFSDDTFFRASSTSYGNSSNEFIGSELIFSATVVSATEMINFEEPVVMRFAFTSNVSETNNFQKMCVFWNETGGGFWSSEGLVRQTITSNSAECQFNHLTNFATLFSTGSVDVPGLDLVSIIGSSVSIFCLVGLLITFTFVKKLRVGAKFRSAFLLINLSFALLFLNITLIISENIEKMSEGCKVIAIFIHFSLLASLSWMMVEGAVIYVTVVHGLYARAHITNRQVITASMLWGWLMPAILVSIVAGVDINNYSRNDAECWLRKDLVNYLSTIPVAIILAINLILYVATLTFLIRRRRPTGAKKSDVRKNVILSVTLFVTVGGSWLFGLAIPSTETYSKNVSIAFAYIFTFLNAFQGFFLFLLYVVRQYFTANLFIPFIKKVITSFQDTQSSKVLSTTQNDSAKEAI</sequence>
<organism evidence="19 20">
    <name type="scientific">Clavelina lepadiformis</name>
    <name type="common">Light-bulb sea squirt</name>
    <name type="synonym">Ascidia lepadiformis</name>
    <dbReference type="NCBI Taxonomy" id="159417"/>
    <lineage>
        <taxon>Eukaryota</taxon>
        <taxon>Metazoa</taxon>
        <taxon>Chordata</taxon>
        <taxon>Tunicata</taxon>
        <taxon>Ascidiacea</taxon>
        <taxon>Aplousobranchia</taxon>
        <taxon>Clavelinidae</taxon>
        <taxon>Clavelina</taxon>
    </lineage>
</organism>
<dbReference type="PROSITE" id="PS50262">
    <property type="entry name" value="G_PROTEIN_RECEP_F1_2"/>
    <property type="match status" value="1"/>
</dbReference>
<dbReference type="InterPro" id="IPR049883">
    <property type="entry name" value="NOTCH1_EGF-like"/>
</dbReference>
<dbReference type="PANTHER" id="PTHR47767:SF1">
    <property type="entry name" value="ADHESION G PROTEIN-COUPLED RECEPTOR G7"/>
    <property type="match status" value="1"/>
</dbReference>
<comment type="caution">
    <text evidence="19">The sequence shown here is derived from an EMBL/GenBank/DDBJ whole genome shotgun (WGS) entry which is preliminary data.</text>
</comment>
<dbReference type="Pfam" id="PF00041">
    <property type="entry name" value="fn3"/>
    <property type="match status" value="1"/>
</dbReference>
<gene>
    <name evidence="19" type="ORF">CVLEPA_LOCUS27350</name>
</gene>
<dbReference type="SUPFAM" id="SSF49265">
    <property type="entry name" value="Fibronectin type III"/>
    <property type="match status" value="1"/>
</dbReference>
<dbReference type="CDD" id="cd00054">
    <property type="entry name" value="EGF_CA"/>
    <property type="match status" value="1"/>
</dbReference>
<dbReference type="PROSITE" id="PS50261">
    <property type="entry name" value="G_PROTEIN_RECEP_F2_4"/>
    <property type="match status" value="1"/>
</dbReference>
<dbReference type="Pfam" id="PF01825">
    <property type="entry name" value="GPS"/>
    <property type="match status" value="1"/>
</dbReference>
<dbReference type="InterPro" id="IPR013783">
    <property type="entry name" value="Ig-like_fold"/>
</dbReference>
<dbReference type="EMBL" id="CAWYQH010000141">
    <property type="protein sequence ID" value="CAK8694075.1"/>
    <property type="molecule type" value="Genomic_DNA"/>
</dbReference>
<keyword evidence="4 11" id="KW-0812">Transmembrane</keyword>
<accession>A0ABP0GR77</accession>
<comment type="subcellular location">
    <subcellularLocation>
        <location evidence="1">Cell membrane</location>
        <topology evidence="1">Multi-pass membrane protein</topology>
    </subcellularLocation>
</comment>
<dbReference type="SMART" id="SM00042">
    <property type="entry name" value="CUB"/>
    <property type="match status" value="1"/>
</dbReference>